<feature type="region of interest" description="Disordered" evidence="1">
    <location>
        <begin position="77"/>
        <end position="107"/>
    </location>
</feature>
<accession>A0A7S1SYV5</accession>
<dbReference type="AlphaFoldDB" id="A0A7S1SYV5"/>
<sequence length="446" mass="48659">MCLLCRAQARSRETSLPLCMMVYGRQAMLHHSHSTGPPQQCQADLWLSPDYRTMKPRATLGDKRPNQQQFFTLPRSVYAEDDESDDVRPLKAPRLERDDRPRHYRQPVITQDFSVRHALLSTPRVMTPAVKRWKEQSLHEPSVYSTHPESEDTRADLETDSGGCGGSGNGSGSGGGTVGNGSSKSSSSFNDVLGQEGSIRLSDKPKLSSDSAGPSDSAAQVAVDQFQACQCGAGSASLWLPGKHEGPPKYCPKCRKKAVSVATLPLPHLSNRKCVCGRSQPSFGVPGPEGRVPKWCAQCPAKPANAIDVVSKRCLCGRSKPSLGLNGEERRAARWCAQCPTKAAEAVDIVNKRCECRASLPSLGLPGEERRFARWCARCPSKPDNAVNVINKRCECRANRPRYGLTGDKPKDARWCSLCPTRPTTAVDVIKQKRSSARPEPVATRA</sequence>
<gene>
    <name evidence="2" type="ORF">TCHU04912_LOCUS15361</name>
</gene>
<feature type="compositionally biased region" description="Gly residues" evidence="1">
    <location>
        <begin position="162"/>
        <end position="179"/>
    </location>
</feature>
<feature type="compositionally biased region" description="Basic and acidic residues" evidence="1">
    <location>
        <begin position="86"/>
        <end position="101"/>
    </location>
</feature>
<proteinExistence type="predicted"/>
<name>A0A7S1SYV5_9CHLO</name>
<feature type="compositionally biased region" description="Basic and acidic residues" evidence="1">
    <location>
        <begin position="148"/>
        <end position="157"/>
    </location>
</feature>
<evidence type="ECO:0000256" key="1">
    <source>
        <dbReference type="SAM" id="MobiDB-lite"/>
    </source>
</evidence>
<organism evidence="2">
    <name type="scientific">Tetraselmis chuii</name>
    <dbReference type="NCBI Taxonomy" id="63592"/>
    <lineage>
        <taxon>Eukaryota</taxon>
        <taxon>Viridiplantae</taxon>
        <taxon>Chlorophyta</taxon>
        <taxon>core chlorophytes</taxon>
        <taxon>Chlorodendrophyceae</taxon>
        <taxon>Chlorodendrales</taxon>
        <taxon>Chlorodendraceae</taxon>
        <taxon>Tetraselmis</taxon>
    </lineage>
</organism>
<protein>
    <submittedName>
        <fullName evidence="2">Uncharacterized protein</fullName>
    </submittedName>
</protein>
<feature type="region of interest" description="Disordered" evidence="1">
    <location>
        <begin position="130"/>
        <end position="192"/>
    </location>
</feature>
<evidence type="ECO:0000313" key="2">
    <source>
        <dbReference type="EMBL" id="CAD9213122.1"/>
    </source>
</evidence>
<dbReference type="EMBL" id="HBGG01029613">
    <property type="protein sequence ID" value="CAD9213122.1"/>
    <property type="molecule type" value="Transcribed_RNA"/>
</dbReference>
<reference evidence="2" key="1">
    <citation type="submission" date="2021-01" db="EMBL/GenBank/DDBJ databases">
        <authorList>
            <person name="Corre E."/>
            <person name="Pelletier E."/>
            <person name="Niang G."/>
            <person name="Scheremetjew M."/>
            <person name="Finn R."/>
            <person name="Kale V."/>
            <person name="Holt S."/>
            <person name="Cochrane G."/>
            <person name="Meng A."/>
            <person name="Brown T."/>
            <person name="Cohen L."/>
        </authorList>
    </citation>
    <scope>NUCLEOTIDE SEQUENCE</scope>
    <source>
        <strain evidence="2">PLY429</strain>
    </source>
</reference>